<evidence type="ECO:0000313" key="1">
    <source>
        <dbReference type="EMBL" id="CCW18006.1"/>
    </source>
</evidence>
<proteinExistence type="predicted"/>
<sequence>MLGVGLLQPAKGAVIAYQWWHGMGGFEGRAAASPPSQP</sequence>
<organism evidence="1 2">
    <name type="scientific">Sphingobium indicum BiD32</name>
    <dbReference type="NCBI Taxonomy" id="1301087"/>
    <lineage>
        <taxon>Bacteria</taxon>
        <taxon>Pseudomonadati</taxon>
        <taxon>Pseudomonadota</taxon>
        <taxon>Alphaproteobacteria</taxon>
        <taxon>Sphingomonadales</taxon>
        <taxon>Sphingomonadaceae</taxon>
        <taxon>Sphingobium</taxon>
    </lineage>
</organism>
<dbReference type="AlphaFoldDB" id="N1MLZ8"/>
<dbReference type="EMBL" id="CAVK010000115">
    <property type="protein sequence ID" value="CCW18006.1"/>
    <property type="molecule type" value="Genomic_DNA"/>
</dbReference>
<keyword evidence="2" id="KW-1185">Reference proteome</keyword>
<evidence type="ECO:0000313" key="2">
    <source>
        <dbReference type="Proteomes" id="UP000013201"/>
    </source>
</evidence>
<gene>
    <name evidence="1" type="ORF">EBBID32_23560</name>
</gene>
<reference evidence="2" key="2">
    <citation type="submission" date="2013-04" db="EMBL/GenBank/DDBJ databases">
        <title>Bisphenol A degrading Sphingobium sp. strain BiD32.</title>
        <authorList>
            <person name="Nielsen J.L."/>
            <person name="Zhou N.A."/>
            <person name="Kjeldal H."/>
        </authorList>
    </citation>
    <scope>NUCLEOTIDE SEQUENCE [LARGE SCALE GENOMIC DNA]</scope>
    <source>
        <strain evidence="2">BiD32</strain>
    </source>
</reference>
<name>N1MLZ8_9SPHN</name>
<accession>N1MLZ8</accession>
<dbReference type="Proteomes" id="UP000013201">
    <property type="component" value="Unassembled WGS sequence"/>
</dbReference>
<protein>
    <submittedName>
        <fullName evidence="1">Uncharacterized protein</fullName>
    </submittedName>
</protein>
<comment type="caution">
    <text evidence="1">The sequence shown here is derived from an EMBL/GenBank/DDBJ whole genome shotgun (WGS) entry which is preliminary data.</text>
</comment>
<reference evidence="1 2" key="1">
    <citation type="submission" date="2013-03" db="EMBL/GenBank/DDBJ databases">
        <authorList>
            <person name="Le V."/>
        </authorList>
    </citation>
    <scope>NUCLEOTIDE SEQUENCE [LARGE SCALE GENOMIC DNA]</scope>
    <source>
        <strain evidence="1 2">BiD32</strain>
    </source>
</reference>